<dbReference type="InterPro" id="IPR036604">
    <property type="entry name" value="PurS-like_sf"/>
</dbReference>
<dbReference type="AlphaFoldDB" id="A0A832UZG4"/>
<evidence type="ECO:0000256" key="6">
    <source>
        <dbReference type="HAMAP-Rule" id="MF_01926"/>
    </source>
</evidence>
<dbReference type="PANTHER" id="PTHR34696">
    <property type="entry name" value="PHOSPHORIBOSYLFORMYLGLYCINAMIDINE SYNTHASE SUBUNIT PURS"/>
    <property type="match status" value="1"/>
</dbReference>
<protein>
    <recommendedName>
        <fullName evidence="6">Phosphoribosylformylglycinamidine synthase subunit PurS</fullName>
        <shortName evidence="6">FGAM synthase</shortName>
        <ecNumber evidence="6">6.3.5.3</ecNumber>
    </recommendedName>
    <alternativeName>
        <fullName evidence="6">Formylglycinamide ribonucleotide amidotransferase subunit III</fullName>
        <shortName evidence="6">FGAR amidotransferase III</shortName>
        <shortName evidence="6">FGAR-AT III</shortName>
    </alternativeName>
    <alternativeName>
        <fullName evidence="6">Phosphoribosylformylglycinamidine synthase subunit III</fullName>
    </alternativeName>
</protein>
<dbReference type="NCBIfam" id="TIGR00302">
    <property type="entry name" value="phosphoribosylformylglycinamidine synthase subunit PurS"/>
    <property type="match status" value="1"/>
</dbReference>
<keyword evidence="1 6" id="KW-0963">Cytoplasm</keyword>
<dbReference type="Proteomes" id="UP000646946">
    <property type="component" value="Unassembled WGS sequence"/>
</dbReference>
<name>A0A832UZG4_9ARCH</name>
<comment type="subunit">
    <text evidence="6">Part of the FGAM synthase complex composed of 1 PurL, 1 PurQ and 2 PurS subunits.</text>
</comment>
<sequence length="81" mass="8959">MVFKAEVRVELKRGILDAEANTVQNSLQLLGFKGIGEVKTAKIFVIDVSAPTKEKAQEEVEEACKRLLANPVINNYSITIK</sequence>
<reference evidence="7 8" key="1">
    <citation type="journal article" name="Nat. Commun.">
        <title>Undinarchaeota illuminate DPANN phylogeny and the impact of gene transfer on archaeal evolution.</title>
        <authorList>
            <person name="Dombrowski N."/>
            <person name="Williams T.A."/>
            <person name="Sun J."/>
            <person name="Woodcroft B.J."/>
            <person name="Lee J.H."/>
            <person name="Minh B.Q."/>
            <person name="Rinke C."/>
            <person name="Spang A."/>
        </authorList>
    </citation>
    <scope>NUCLEOTIDE SEQUENCE [LARGE SCALE GENOMIC DNA]</scope>
    <source>
        <strain evidence="7">MAG_bin1129</strain>
    </source>
</reference>
<dbReference type="GO" id="GO:0005737">
    <property type="term" value="C:cytoplasm"/>
    <property type="evidence" value="ECO:0007669"/>
    <property type="project" value="UniProtKB-SubCell"/>
</dbReference>
<dbReference type="EMBL" id="DVAB01000011">
    <property type="protein sequence ID" value="HIK00139.1"/>
    <property type="molecule type" value="Genomic_DNA"/>
</dbReference>
<dbReference type="GO" id="GO:0006189">
    <property type="term" value="P:'de novo' IMP biosynthetic process"/>
    <property type="evidence" value="ECO:0007669"/>
    <property type="project" value="UniProtKB-UniRule"/>
</dbReference>
<dbReference type="SUPFAM" id="SSF82697">
    <property type="entry name" value="PurS-like"/>
    <property type="match status" value="1"/>
</dbReference>
<comment type="subcellular location">
    <subcellularLocation>
        <location evidence="6">Cytoplasm</location>
    </subcellularLocation>
</comment>
<comment type="pathway">
    <text evidence="6">Purine metabolism; IMP biosynthesis via de novo pathway; 5-amino-1-(5-phospho-D-ribosyl)imidazole from N(2)-formyl-N(1)-(5-phospho-D-ribosyl)glycinamide: step 1/2.</text>
</comment>
<keyword evidence="8" id="KW-1185">Reference proteome</keyword>
<evidence type="ECO:0000256" key="5">
    <source>
        <dbReference type="ARBA" id="ARBA00022840"/>
    </source>
</evidence>
<accession>A0A832UZG4</accession>
<dbReference type="HAMAP" id="MF_01926">
    <property type="entry name" value="PurS"/>
    <property type="match status" value="1"/>
</dbReference>
<comment type="catalytic activity">
    <reaction evidence="6">
        <text>N(2)-formyl-N(1)-(5-phospho-beta-D-ribosyl)glycinamide + L-glutamine + ATP + H2O = 2-formamido-N(1)-(5-O-phospho-beta-D-ribosyl)acetamidine + L-glutamate + ADP + phosphate + H(+)</text>
        <dbReference type="Rhea" id="RHEA:17129"/>
        <dbReference type="ChEBI" id="CHEBI:15377"/>
        <dbReference type="ChEBI" id="CHEBI:15378"/>
        <dbReference type="ChEBI" id="CHEBI:29985"/>
        <dbReference type="ChEBI" id="CHEBI:30616"/>
        <dbReference type="ChEBI" id="CHEBI:43474"/>
        <dbReference type="ChEBI" id="CHEBI:58359"/>
        <dbReference type="ChEBI" id="CHEBI:147286"/>
        <dbReference type="ChEBI" id="CHEBI:147287"/>
        <dbReference type="ChEBI" id="CHEBI:456216"/>
        <dbReference type="EC" id="6.3.5.3"/>
    </reaction>
</comment>
<dbReference type="GO" id="GO:0004642">
    <property type="term" value="F:phosphoribosylformylglycinamidine synthase activity"/>
    <property type="evidence" value="ECO:0007669"/>
    <property type="project" value="UniProtKB-UniRule"/>
</dbReference>
<evidence type="ECO:0000313" key="8">
    <source>
        <dbReference type="Proteomes" id="UP000646946"/>
    </source>
</evidence>
<evidence type="ECO:0000313" key="7">
    <source>
        <dbReference type="EMBL" id="HIK00139.1"/>
    </source>
</evidence>
<comment type="caution">
    <text evidence="7">The sequence shown here is derived from an EMBL/GenBank/DDBJ whole genome shotgun (WGS) entry which is preliminary data.</text>
</comment>
<keyword evidence="5 6" id="KW-0067">ATP-binding</keyword>
<organism evidence="7 8">
    <name type="scientific">Candidatus Naiadarchaeum limnaeum</name>
    <dbReference type="NCBI Taxonomy" id="2756139"/>
    <lineage>
        <taxon>Archaea</taxon>
        <taxon>Candidatus Undinarchaeota</taxon>
        <taxon>Candidatus Undinarchaeia</taxon>
        <taxon>Candidatus Naiadarchaeales</taxon>
        <taxon>Candidatus Naiadarchaeaceae</taxon>
        <taxon>Candidatus Naiadarchaeum</taxon>
    </lineage>
</organism>
<gene>
    <name evidence="6 7" type="primary">purS</name>
    <name evidence="7" type="ORF">H1016_01200</name>
</gene>
<keyword evidence="2 6" id="KW-0436">Ligase</keyword>
<evidence type="ECO:0000256" key="4">
    <source>
        <dbReference type="ARBA" id="ARBA00022755"/>
    </source>
</evidence>
<dbReference type="GO" id="GO:0005524">
    <property type="term" value="F:ATP binding"/>
    <property type="evidence" value="ECO:0007669"/>
    <property type="project" value="UniProtKB-UniRule"/>
</dbReference>
<evidence type="ECO:0000256" key="3">
    <source>
        <dbReference type="ARBA" id="ARBA00022741"/>
    </source>
</evidence>
<dbReference type="Pfam" id="PF02700">
    <property type="entry name" value="PurS"/>
    <property type="match status" value="1"/>
</dbReference>
<dbReference type="PANTHER" id="PTHR34696:SF1">
    <property type="entry name" value="PHOSPHORIBOSYLFORMYLGLYCINAMIDINE SYNTHASE SUBUNIT PURS"/>
    <property type="match status" value="1"/>
</dbReference>
<dbReference type="UniPathway" id="UPA00074">
    <property type="reaction ID" value="UER00128"/>
</dbReference>
<dbReference type="InterPro" id="IPR003850">
    <property type="entry name" value="PurS"/>
</dbReference>
<dbReference type="Gene3D" id="3.30.1280.10">
    <property type="entry name" value="Phosphoribosylformylglycinamidine synthase subunit PurS"/>
    <property type="match status" value="1"/>
</dbReference>
<evidence type="ECO:0000256" key="2">
    <source>
        <dbReference type="ARBA" id="ARBA00022598"/>
    </source>
</evidence>
<comment type="function">
    <text evidence="6">Part of the phosphoribosylformylglycinamidine synthase complex involved in the purines biosynthetic pathway. Catalyzes the ATP-dependent conversion of formylglycinamide ribonucleotide (FGAR) and glutamine to yield formylglycinamidine ribonucleotide (FGAM) and glutamate. The FGAM synthase complex is composed of three subunits. PurQ produces an ammonia molecule by converting glutamine to glutamate. PurL transfers the ammonia molecule to FGAR to form FGAM in an ATP-dependent manner. PurS interacts with PurQ and PurL and is thought to assist in the transfer of the ammonia molecule from PurQ to PurL.</text>
</comment>
<dbReference type="EC" id="6.3.5.3" evidence="6"/>
<proteinExistence type="inferred from homology"/>
<dbReference type="NCBIfam" id="NF004630">
    <property type="entry name" value="PRK05974.1"/>
    <property type="match status" value="1"/>
</dbReference>
<evidence type="ECO:0000256" key="1">
    <source>
        <dbReference type="ARBA" id="ARBA00022490"/>
    </source>
</evidence>
<keyword evidence="4 6" id="KW-0658">Purine biosynthesis</keyword>
<keyword evidence="3 6" id="KW-0547">Nucleotide-binding</keyword>
<comment type="similarity">
    <text evidence="6">Belongs to the PurS family.</text>
</comment>